<accession>A0A7Y7M0Y4</accession>
<evidence type="ECO:0000313" key="2">
    <source>
        <dbReference type="Proteomes" id="UP000543556"/>
    </source>
</evidence>
<name>A0A7Y7M0Y4_9MICC</name>
<dbReference type="Proteomes" id="UP000543556">
    <property type="component" value="Unassembled WGS sequence"/>
</dbReference>
<dbReference type="AlphaFoldDB" id="A0A7Y7M0Y4"/>
<proteinExistence type="predicted"/>
<dbReference type="EMBL" id="JAAMFM010000026">
    <property type="protein sequence ID" value="NVM96176.1"/>
    <property type="molecule type" value="Genomic_DNA"/>
</dbReference>
<dbReference type="Pfam" id="PF19888">
    <property type="entry name" value="DUF6361"/>
    <property type="match status" value="1"/>
</dbReference>
<comment type="caution">
    <text evidence="1">The sequence shown here is derived from an EMBL/GenBank/DDBJ whole genome shotgun (WGS) entry which is preliminary data.</text>
</comment>
<evidence type="ECO:0000313" key="1">
    <source>
        <dbReference type="EMBL" id="NVM96176.1"/>
    </source>
</evidence>
<dbReference type="RefSeq" id="WP_176635903.1">
    <property type="nucleotide sequence ID" value="NZ_JAAMFM010000026.1"/>
</dbReference>
<keyword evidence="2" id="KW-1185">Reference proteome</keyword>
<dbReference type="InterPro" id="IPR045941">
    <property type="entry name" value="DUF6361"/>
</dbReference>
<reference evidence="1 2" key="1">
    <citation type="submission" date="2020-02" db="EMBL/GenBank/DDBJ databases">
        <title>Genome sequence of strain AETb3-4.</title>
        <authorList>
            <person name="Gao J."/>
            <person name="Zhang X."/>
        </authorList>
    </citation>
    <scope>NUCLEOTIDE SEQUENCE [LARGE SCALE GENOMIC DNA]</scope>
    <source>
        <strain evidence="1 2">AETb3-4</strain>
    </source>
</reference>
<gene>
    <name evidence="1" type="ORF">G6034_14950</name>
</gene>
<sequence length="393" mass="44144">MTSLISWLDASSAETNRMRELIRLFEMPESIDDLALGQFRETISNSLFPGTSVLHVAARYLLLIPWCFQSAGQAKTGEQLGAWAEQAERRLIRRFQELDVLRFIGSSAGDRVAQLPSAAYWSALRAWGIVRSDVERNSIGDAMIDEAAGRRDGMPQDPVWNPGLPPAPAGFPGTEEHGIDLGRAEAEWIRDRILATESGTLLAHLVAKPQLILKTSPTPWADPAAISATGGASEWLQHAEAYSAFQHGLDAVYSYLVTAEATRRFGAEPEGDTTNLLEQWRADDRYRRLLHDWDVDEFIVRAKRVNPRIQPHSVTFLTRAVKELLSDTDLAANNVLHTMVQEREKRAKGANSRFTNERRLRAWVPPVRISPQTFRWIQVRNMMVDLKEGLARA</sequence>
<organism evidence="1 2">
    <name type="scientific">Arthrobacter wenxiniae</name>
    <dbReference type="NCBI Taxonomy" id="2713570"/>
    <lineage>
        <taxon>Bacteria</taxon>
        <taxon>Bacillati</taxon>
        <taxon>Actinomycetota</taxon>
        <taxon>Actinomycetes</taxon>
        <taxon>Micrococcales</taxon>
        <taxon>Micrococcaceae</taxon>
        <taxon>Arthrobacter</taxon>
    </lineage>
</organism>
<protein>
    <submittedName>
        <fullName evidence="1">Uncharacterized protein</fullName>
    </submittedName>
</protein>